<feature type="transmembrane region" description="Helical" evidence="9">
    <location>
        <begin position="47"/>
        <end position="65"/>
    </location>
</feature>
<evidence type="ECO:0000256" key="4">
    <source>
        <dbReference type="ARBA" id="ARBA00022692"/>
    </source>
</evidence>
<evidence type="ECO:0000256" key="8">
    <source>
        <dbReference type="SAM" id="MobiDB-lite"/>
    </source>
</evidence>
<proteinExistence type="predicted"/>
<dbReference type="InterPro" id="IPR011701">
    <property type="entry name" value="MFS"/>
</dbReference>
<keyword evidence="12" id="KW-1185">Reference proteome</keyword>
<keyword evidence="7" id="KW-0046">Antibiotic resistance</keyword>
<evidence type="ECO:0000256" key="1">
    <source>
        <dbReference type="ARBA" id="ARBA00004651"/>
    </source>
</evidence>
<evidence type="ECO:0000256" key="2">
    <source>
        <dbReference type="ARBA" id="ARBA00022448"/>
    </source>
</evidence>
<name>A0ABV3DS65_9ACTN</name>
<keyword evidence="5 9" id="KW-1133">Transmembrane helix</keyword>
<comment type="subcellular location">
    <subcellularLocation>
        <location evidence="1">Cell membrane</location>
        <topology evidence="1">Multi-pass membrane protein</topology>
    </subcellularLocation>
</comment>
<dbReference type="PROSITE" id="PS00216">
    <property type="entry name" value="SUGAR_TRANSPORT_1"/>
    <property type="match status" value="1"/>
</dbReference>
<dbReference type="PANTHER" id="PTHR42718">
    <property type="entry name" value="MAJOR FACILITATOR SUPERFAMILY MULTIDRUG TRANSPORTER MFSC"/>
    <property type="match status" value="1"/>
</dbReference>
<sequence length="481" mass="48469">MPPHVARPAWTLALLALAGLVTALDFTVVYVALPEIAADVGFSDRSLQWVVSSYAVVYGGLLLLGGRLADLLGRRRMFVAGMALYGVGSMLGGLATAPGLLIGARAVQGIGGAVLFPATLSLVNTLFAEGPSRTRALTVWAVSGAGGLSLGALLGGVLTSALGWEAVFYVNVPLVVLAGVAAFGLLPRDAAAVGRDGGEAVGRKGFDFPGALTGTVGLTLLVFAIAQGPEWGWADARVAGAAGVAVLLLAGFVAVEARTPDPLLPLRLFRQRSLTAATGVILAFGLTIQAVPFFLTLWFQQEMGYSAMRTGVAFLGPTLSITAGNLVGERLAGRLGVRRTLMAGFAVASAGAALLAAGMTEDASYAGLLPGIVGFGLGTGIVFTTMWVAAASGVADAEQGAASGLASTALQFGSGVGLAVLVSVGGIRTAVTVVAVGSLIGPVAALLLPRHRPGVGGRDDAAAADVGRASADERRHEPTRH</sequence>
<feature type="transmembrane region" description="Helical" evidence="9">
    <location>
        <begin position="401"/>
        <end position="424"/>
    </location>
</feature>
<evidence type="ECO:0000259" key="10">
    <source>
        <dbReference type="PROSITE" id="PS50850"/>
    </source>
</evidence>
<dbReference type="CDD" id="cd17321">
    <property type="entry name" value="MFS_MMR_MDR_like"/>
    <property type="match status" value="1"/>
</dbReference>
<dbReference type="PROSITE" id="PS50850">
    <property type="entry name" value="MFS"/>
    <property type="match status" value="1"/>
</dbReference>
<gene>
    <name evidence="11" type="ORF">AB0C36_31885</name>
</gene>
<feature type="transmembrane region" description="Helical" evidence="9">
    <location>
        <begin position="311"/>
        <end position="328"/>
    </location>
</feature>
<feature type="transmembrane region" description="Helical" evidence="9">
    <location>
        <begin position="276"/>
        <end position="299"/>
    </location>
</feature>
<keyword evidence="4 9" id="KW-0812">Transmembrane</keyword>
<dbReference type="InterPro" id="IPR036259">
    <property type="entry name" value="MFS_trans_sf"/>
</dbReference>
<feature type="compositionally biased region" description="Basic and acidic residues" evidence="8">
    <location>
        <begin position="470"/>
        <end position="481"/>
    </location>
</feature>
<dbReference type="SUPFAM" id="SSF103473">
    <property type="entry name" value="MFS general substrate transporter"/>
    <property type="match status" value="1"/>
</dbReference>
<reference evidence="11 12" key="1">
    <citation type="submission" date="2024-06" db="EMBL/GenBank/DDBJ databases">
        <title>The Natural Products Discovery Center: Release of the First 8490 Sequenced Strains for Exploring Actinobacteria Biosynthetic Diversity.</title>
        <authorList>
            <person name="Kalkreuter E."/>
            <person name="Kautsar S.A."/>
            <person name="Yang D."/>
            <person name="Bader C.D."/>
            <person name="Teijaro C.N."/>
            <person name="Fluegel L."/>
            <person name="Davis C.M."/>
            <person name="Simpson J.R."/>
            <person name="Lauterbach L."/>
            <person name="Steele A.D."/>
            <person name="Gui C."/>
            <person name="Meng S."/>
            <person name="Li G."/>
            <person name="Viehrig K."/>
            <person name="Ye F."/>
            <person name="Su P."/>
            <person name="Kiefer A.F."/>
            <person name="Nichols A."/>
            <person name="Cepeda A.J."/>
            <person name="Yan W."/>
            <person name="Fan B."/>
            <person name="Jiang Y."/>
            <person name="Adhikari A."/>
            <person name="Zheng C.-J."/>
            <person name="Schuster L."/>
            <person name="Cowan T.M."/>
            <person name="Smanski M.J."/>
            <person name="Chevrette M.G."/>
            <person name="De Carvalho L.P.S."/>
            <person name="Shen B."/>
        </authorList>
    </citation>
    <scope>NUCLEOTIDE SEQUENCE [LARGE SCALE GENOMIC DNA]</scope>
    <source>
        <strain evidence="11 12">NPDC048946</strain>
    </source>
</reference>
<accession>A0ABV3DS65</accession>
<keyword evidence="2" id="KW-0813">Transport</keyword>
<feature type="transmembrane region" description="Helical" evidence="9">
    <location>
        <begin position="238"/>
        <end position="255"/>
    </location>
</feature>
<dbReference type="InterPro" id="IPR020846">
    <property type="entry name" value="MFS_dom"/>
</dbReference>
<keyword evidence="6 9" id="KW-0472">Membrane</keyword>
<dbReference type="InterPro" id="IPR005829">
    <property type="entry name" value="Sugar_transporter_CS"/>
</dbReference>
<feature type="transmembrane region" description="Helical" evidence="9">
    <location>
        <begin position="430"/>
        <end position="448"/>
    </location>
</feature>
<protein>
    <submittedName>
        <fullName evidence="11">MFS transporter</fullName>
    </submittedName>
</protein>
<evidence type="ECO:0000256" key="6">
    <source>
        <dbReference type="ARBA" id="ARBA00023136"/>
    </source>
</evidence>
<feature type="domain" description="Major facilitator superfamily (MFS) profile" evidence="10">
    <location>
        <begin position="11"/>
        <end position="453"/>
    </location>
</feature>
<comment type="caution">
    <text evidence="11">The sequence shown here is derived from an EMBL/GenBank/DDBJ whole genome shotgun (WGS) entry which is preliminary data.</text>
</comment>
<evidence type="ECO:0000256" key="3">
    <source>
        <dbReference type="ARBA" id="ARBA00022475"/>
    </source>
</evidence>
<feature type="transmembrane region" description="Helical" evidence="9">
    <location>
        <begin position="106"/>
        <end position="127"/>
    </location>
</feature>
<dbReference type="EMBL" id="JBEZFP010000110">
    <property type="protein sequence ID" value="MEU8138097.1"/>
    <property type="molecule type" value="Genomic_DNA"/>
</dbReference>
<feature type="transmembrane region" description="Helical" evidence="9">
    <location>
        <begin position="168"/>
        <end position="186"/>
    </location>
</feature>
<evidence type="ECO:0000256" key="5">
    <source>
        <dbReference type="ARBA" id="ARBA00022989"/>
    </source>
</evidence>
<feature type="transmembrane region" description="Helical" evidence="9">
    <location>
        <begin position="340"/>
        <end position="359"/>
    </location>
</feature>
<feature type="transmembrane region" description="Helical" evidence="9">
    <location>
        <begin position="206"/>
        <end position="226"/>
    </location>
</feature>
<dbReference type="RefSeq" id="WP_358360942.1">
    <property type="nucleotide sequence ID" value="NZ_JBEZFP010000110.1"/>
</dbReference>
<keyword evidence="3" id="KW-1003">Cell membrane</keyword>
<evidence type="ECO:0000256" key="9">
    <source>
        <dbReference type="SAM" id="Phobius"/>
    </source>
</evidence>
<feature type="transmembrane region" description="Helical" evidence="9">
    <location>
        <begin position="77"/>
        <end position="100"/>
    </location>
</feature>
<evidence type="ECO:0000313" key="11">
    <source>
        <dbReference type="EMBL" id="MEU8138097.1"/>
    </source>
</evidence>
<dbReference type="Gene3D" id="1.20.1720.10">
    <property type="entry name" value="Multidrug resistance protein D"/>
    <property type="match status" value="1"/>
</dbReference>
<feature type="transmembrane region" description="Helical" evidence="9">
    <location>
        <begin position="139"/>
        <end position="162"/>
    </location>
</feature>
<organism evidence="11 12">
    <name type="scientific">Streptodolium elevatio</name>
    <dbReference type="NCBI Taxonomy" id="3157996"/>
    <lineage>
        <taxon>Bacteria</taxon>
        <taxon>Bacillati</taxon>
        <taxon>Actinomycetota</taxon>
        <taxon>Actinomycetes</taxon>
        <taxon>Kitasatosporales</taxon>
        <taxon>Streptomycetaceae</taxon>
        <taxon>Streptodolium</taxon>
    </lineage>
</organism>
<dbReference type="Proteomes" id="UP001551482">
    <property type="component" value="Unassembled WGS sequence"/>
</dbReference>
<feature type="transmembrane region" description="Helical" evidence="9">
    <location>
        <begin position="365"/>
        <end position="389"/>
    </location>
</feature>
<evidence type="ECO:0000256" key="7">
    <source>
        <dbReference type="ARBA" id="ARBA00023251"/>
    </source>
</evidence>
<dbReference type="Gene3D" id="1.20.1250.20">
    <property type="entry name" value="MFS general substrate transporter like domains"/>
    <property type="match status" value="1"/>
</dbReference>
<evidence type="ECO:0000313" key="12">
    <source>
        <dbReference type="Proteomes" id="UP001551482"/>
    </source>
</evidence>
<feature type="region of interest" description="Disordered" evidence="8">
    <location>
        <begin position="455"/>
        <end position="481"/>
    </location>
</feature>
<dbReference type="Pfam" id="PF07690">
    <property type="entry name" value="MFS_1"/>
    <property type="match status" value="1"/>
</dbReference>
<dbReference type="PANTHER" id="PTHR42718:SF46">
    <property type="entry name" value="BLR6921 PROTEIN"/>
    <property type="match status" value="1"/>
</dbReference>